<dbReference type="GO" id="GO:0000179">
    <property type="term" value="F:rRNA (adenine-N6,N6-)-dimethyltransferase activity"/>
    <property type="evidence" value="ECO:0007669"/>
    <property type="project" value="UniProtKB-UniRule"/>
</dbReference>
<feature type="domain" description="Ribosomal RNA adenine methylase transferase N-terminal" evidence="7">
    <location>
        <begin position="1"/>
        <end position="89"/>
    </location>
</feature>
<dbReference type="InterPro" id="IPR029063">
    <property type="entry name" value="SAM-dependent_MTases_sf"/>
</dbReference>
<feature type="binding site" evidence="5">
    <location>
        <position position="5"/>
    </location>
    <ligand>
        <name>S-adenosyl-L-methionine</name>
        <dbReference type="ChEBI" id="CHEBI:59789"/>
    </ligand>
</feature>
<comment type="caution">
    <text evidence="5">Lacks conserved residue(s) required for the propagation of feature annotation.</text>
</comment>
<dbReference type="Pfam" id="PF00398">
    <property type="entry name" value="RrnaAD"/>
    <property type="match status" value="1"/>
</dbReference>
<keyword evidence="6" id="KW-0698">rRNA processing</keyword>
<keyword evidence="2 5" id="KW-0808">Transferase</keyword>
<evidence type="ECO:0000313" key="8">
    <source>
        <dbReference type="EMBL" id="GIQ81705.1"/>
    </source>
</evidence>
<evidence type="ECO:0000259" key="7">
    <source>
        <dbReference type="SMART" id="SM00650"/>
    </source>
</evidence>
<reference evidence="8 9" key="1">
    <citation type="journal article" date="2018" name="PLoS ONE">
        <title>The draft genome of Kipferlia bialata reveals reductive genome evolution in fornicate parasites.</title>
        <authorList>
            <person name="Tanifuji G."/>
            <person name="Takabayashi S."/>
            <person name="Kume K."/>
            <person name="Takagi M."/>
            <person name="Nakayama T."/>
            <person name="Kamikawa R."/>
            <person name="Inagaki Y."/>
            <person name="Hashimoto T."/>
        </authorList>
    </citation>
    <scope>NUCLEOTIDE SEQUENCE [LARGE SCALE GENOMIC DNA]</scope>
    <source>
        <strain evidence="8">NY0173</strain>
    </source>
</reference>
<dbReference type="PANTHER" id="PTHR11727:SF7">
    <property type="entry name" value="DIMETHYLADENOSINE TRANSFERASE-RELATED"/>
    <property type="match status" value="1"/>
</dbReference>
<dbReference type="Gene3D" id="3.40.50.150">
    <property type="entry name" value="Vaccinia Virus protein VP39"/>
    <property type="match status" value="1"/>
</dbReference>
<evidence type="ECO:0000256" key="5">
    <source>
        <dbReference type="PROSITE-ProRule" id="PRU01026"/>
    </source>
</evidence>
<dbReference type="InterPro" id="IPR020598">
    <property type="entry name" value="rRNA_Ade_methylase_Trfase_N"/>
</dbReference>
<sequence length="181" mass="20429">MCISNCPYNISSAIVFRLLEIGGWRRSVLMFQKEFAQGLCAQPGDDQYSRISVNTQMLAKTQHLLKVSRNSFRPPPKVDSSVIMLEPLPPRPNLDVNEWDSFVKTVFNRKHRTLGAIFKNKSVLATLAELPSNAAVKDRIKEIVTQTLEAKTITLCRSGHMKVEELLSTMMALREAGIHFL</sequence>
<dbReference type="PANTHER" id="PTHR11727">
    <property type="entry name" value="DIMETHYLADENOSINE TRANSFERASE"/>
    <property type="match status" value="1"/>
</dbReference>
<dbReference type="SMART" id="SM00650">
    <property type="entry name" value="rADc"/>
    <property type="match status" value="1"/>
</dbReference>
<dbReference type="EMBL" id="BDIP01000471">
    <property type="protein sequence ID" value="GIQ81705.1"/>
    <property type="molecule type" value="Genomic_DNA"/>
</dbReference>
<dbReference type="SUPFAM" id="SSF53335">
    <property type="entry name" value="S-adenosyl-L-methionine-dependent methyltransferases"/>
    <property type="match status" value="1"/>
</dbReference>
<feature type="binding site" evidence="5">
    <location>
        <position position="1"/>
    </location>
    <ligand>
        <name>S-adenosyl-L-methionine</name>
        <dbReference type="ChEBI" id="CHEBI:59789"/>
    </ligand>
</feature>
<evidence type="ECO:0000313" key="9">
    <source>
        <dbReference type="Proteomes" id="UP000265618"/>
    </source>
</evidence>
<dbReference type="GO" id="GO:0005730">
    <property type="term" value="C:nucleolus"/>
    <property type="evidence" value="ECO:0007669"/>
    <property type="project" value="TreeGrafter"/>
</dbReference>
<dbReference type="AlphaFoldDB" id="A0A9K3GGL4"/>
<dbReference type="Proteomes" id="UP000265618">
    <property type="component" value="Unassembled WGS sequence"/>
</dbReference>
<evidence type="ECO:0000256" key="2">
    <source>
        <dbReference type="ARBA" id="ARBA00022679"/>
    </source>
</evidence>
<keyword evidence="3 5" id="KW-0949">S-adenosyl-L-methionine</keyword>
<keyword evidence="9" id="KW-1185">Reference proteome</keyword>
<protein>
    <recommendedName>
        <fullName evidence="6">rRNA adenine N(6)-methyltransferase</fullName>
        <ecNumber evidence="6">2.1.1.-</ecNumber>
    </recommendedName>
</protein>
<name>A0A9K3GGL4_9EUKA</name>
<comment type="similarity">
    <text evidence="5 6">Belongs to the class I-like SAM-binding methyltransferase superfamily. rRNA adenine N(6)-methyltransferase family.</text>
</comment>
<dbReference type="EC" id="2.1.1.-" evidence="6"/>
<comment type="caution">
    <text evidence="8">The sequence shown here is derived from an EMBL/GenBank/DDBJ whole genome shotgun (WGS) entry which is preliminary data.</text>
</comment>
<dbReference type="PROSITE" id="PS51689">
    <property type="entry name" value="SAM_RNA_A_N6_MT"/>
    <property type="match status" value="1"/>
</dbReference>
<dbReference type="GO" id="GO:0003723">
    <property type="term" value="F:RNA binding"/>
    <property type="evidence" value="ECO:0007669"/>
    <property type="project" value="UniProtKB-UniRule"/>
</dbReference>
<gene>
    <name evidence="8" type="ORF">KIPB_002705</name>
</gene>
<organism evidence="8 9">
    <name type="scientific">Kipferlia bialata</name>
    <dbReference type="NCBI Taxonomy" id="797122"/>
    <lineage>
        <taxon>Eukaryota</taxon>
        <taxon>Metamonada</taxon>
        <taxon>Carpediemonas-like organisms</taxon>
        <taxon>Kipferlia</taxon>
    </lineage>
</organism>
<keyword evidence="1 5" id="KW-0489">Methyltransferase</keyword>
<evidence type="ECO:0000256" key="3">
    <source>
        <dbReference type="ARBA" id="ARBA00022691"/>
    </source>
</evidence>
<evidence type="ECO:0000256" key="1">
    <source>
        <dbReference type="ARBA" id="ARBA00022603"/>
    </source>
</evidence>
<keyword evidence="4 5" id="KW-0694">RNA-binding</keyword>
<proteinExistence type="inferred from homology"/>
<dbReference type="OrthoDB" id="74991at2759"/>
<evidence type="ECO:0000256" key="4">
    <source>
        <dbReference type="ARBA" id="ARBA00022884"/>
    </source>
</evidence>
<evidence type="ECO:0000256" key="6">
    <source>
        <dbReference type="RuleBase" id="RU362106"/>
    </source>
</evidence>
<dbReference type="InterPro" id="IPR001737">
    <property type="entry name" value="KsgA/Erm"/>
</dbReference>
<accession>A0A9K3GGL4</accession>
<dbReference type="Gene3D" id="1.10.8.480">
    <property type="match status" value="1"/>
</dbReference>